<dbReference type="EMBL" id="JALLBG020000128">
    <property type="protein sequence ID" value="KAL3763100.1"/>
    <property type="molecule type" value="Genomic_DNA"/>
</dbReference>
<evidence type="ECO:0000256" key="2">
    <source>
        <dbReference type="SAM" id="Phobius"/>
    </source>
</evidence>
<keyword evidence="2" id="KW-0472">Membrane</keyword>
<evidence type="ECO:0000313" key="4">
    <source>
        <dbReference type="Proteomes" id="UP001530293"/>
    </source>
</evidence>
<feature type="region of interest" description="Disordered" evidence="1">
    <location>
        <begin position="1"/>
        <end position="42"/>
    </location>
</feature>
<sequence length="251" mass="27770">MAETNSLKQRRGKKSNAPPEASASTPSEVNVNASQPPNTPLEQLRSAEERLIIARERTADLHAAWRGQLFRLSLLVVFVAMYQLQTSIAACIREIKDHDTKAATVTGVEAMQLIFGDSFSELLGVIISSLLAYFLAMSSSSTSAQADLNSLPYMVSSALTPVCLGFFFNSKSMGCLGEEETLNNTDTVDDRRHQFPAVVIYHTIVTFAFWFMKSGMQQCEDNVKLCTQSIQDIERMNKTTRSKSTNGPKKK</sequence>
<reference evidence="3 4" key="1">
    <citation type="submission" date="2024-10" db="EMBL/GenBank/DDBJ databases">
        <title>Updated reference genomes for cyclostephanoid diatoms.</title>
        <authorList>
            <person name="Roberts W.R."/>
            <person name="Alverson A.J."/>
        </authorList>
    </citation>
    <scope>NUCLEOTIDE SEQUENCE [LARGE SCALE GENOMIC DNA]</scope>
    <source>
        <strain evidence="3 4">AJA232-27</strain>
    </source>
</reference>
<comment type="caution">
    <text evidence="3">The sequence shown here is derived from an EMBL/GenBank/DDBJ whole genome shotgun (WGS) entry which is preliminary data.</text>
</comment>
<keyword evidence="2" id="KW-1133">Transmembrane helix</keyword>
<proteinExistence type="predicted"/>
<accession>A0ABD3MG58</accession>
<evidence type="ECO:0000256" key="1">
    <source>
        <dbReference type="SAM" id="MobiDB-lite"/>
    </source>
</evidence>
<dbReference type="AlphaFoldDB" id="A0ABD3MG58"/>
<feature type="compositionally biased region" description="Polar residues" evidence="1">
    <location>
        <begin position="22"/>
        <end position="36"/>
    </location>
</feature>
<keyword evidence="4" id="KW-1185">Reference proteome</keyword>
<feature type="transmembrane region" description="Helical" evidence="2">
    <location>
        <begin position="195"/>
        <end position="212"/>
    </location>
</feature>
<dbReference type="Proteomes" id="UP001530293">
    <property type="component" value="Unassembled WGS sequence"/>
</dbReference>
<keyword evidence="2" id="KW-0812">Transmembrane</keyword>
<feature type="transmembrane region" description="Helical" evidence="2">
    <location>
        <begin position="113"/>
        <end position="136"/>
    </location>
</feature>
<evidence type="ECO:0000313" key="3">
    <source>
        <dbReference type="EMBL" id="KAL3763100.1"/>
    </source>
</evidence>
<protein>
    <submittedName>
        <fullName evidence="3">Uncharacterized protein</fullName>
    </submittedName>
</protein>
<organism evidence="3 4">
    <name type="scientific">Discostella pseudostelligera</name>
    <dbReference type="NCBI Taxonomy" id="259834"/>
    <lineage>
        <taxon>Eukaryota</taxon>
        <taxon>Sar</taxon>
        <taxon>Stramenopiles</taxon>
        <taxon>Ochrophyta</taxon>
        <taxon>Bacillariophyta</taxon>
        <taxon>Coscinodiscophyceae</taxon>
        <taxon>Thalassiosirophycidae</taxon>
        <taxon>Stephanodiscales</taxon>
        <taxon>Stephanodiscaceae</taxon>
        <taxon>Discostella</taxon>
    </lineage>
</organism>
<feature type="transmembrane region" description="Helical" evidence="2">
    <location>
        <begin position="151"/>
        <end position="168"/>
    </location>
</feature>
<name>A0ABD3MG58_9STRA</name>
<gene>
    <name evidence="3" type="ORF">ACHAWU_004986</name>
</gene>